<evidence type="ECO:0000313" key="3">
    <source>
        <dbReference type="Proteomes" id="UP000798808"/>
    </source>
</evidence>
<dbReference type="InterPro" id="IPR032315">
    <property type="entry name" value="DUF4846"/>
</dbReference>
<accession>A0ABW9RJE7</accession>
<comment type="caution">
    <text evidence="2">The sequence shown here is derived from an EMBL/GenBank/DDBJ whole genome shotgun (WGS) entry which is preliminary data.</text>
</comment>
<keyword evidence="3" id="KW-1185">Reference proteome</keyword>
<protein>
    <recommendedName>
        <fullName evidence="4">DUF4846 domain-containing protein</fullName>
    </recommendedName>
</protein>
<dbReference type="RefSeq" id="WP_155169948.1">
    <property type="nucleotide sequence ID" value="NZ_BAAAFL010000012.1"/>
</dbReference>
<gene>
    <name evidence="2" type="ORF">E1163_04495</name>
</gene>
<feature type="chain" id="PRO_5045263451" description="DUF4846 domain-containing protein" evidence="1">
    <location>
        <begin position="20"/>
        <end position="290"/>
    </location>
</feature>
<evidence type="ECO:0000313" key="2">
    <source>
        <dbReference type="EMBL" id="MTI24197.1"/>
    </source>
</evidence>
<dbReference type="Proteomes" id="UP000798808">
    <property type="component" value="Unassembled WGS sequence"/>
</dbReference>
<proteinExistence type="predicted"/>
<name>A0ABW9RJE7_9BACT</name>
<dbReference type="PROSITE" id="PS51257">
    <property type="entry name" value="PROKAR_LIPOPROTEIN"/>
    <property type="match status" value="1"/>
</dbReference>
<reference evidence="2 3" key="1">
    <citation type="submission" date="2019-02" db="EMBL/GenBank/DDBJ databases">
        <authorList>
            <person name="Goldberg S.R."/>
            <person name="Haltli B.A."/>
            <person name="Correa H."/>
            <person name="Russell K.G."/>
        </authorList>
    </citation>
    <scope>NUCLEOTIDE SEQUENCE [LARGE SCALE GENOMIC DNA]</scope>
    <source>
        <strain evidence="2 3">JCM 16186</strain>
    </source>
</reference>
<dbReference type="EMBL" id="SMLW01000380">
    <property type="protein sequence ID" value="MTI24197.1"/>
    <property type="molecule type" value="Genomic_DNA"/>
</dbReference>
<evidence type="ECO:0000256" key="1">
    <source>
        <dbReference type="SAM" id="SignalP"/>
    </source>
</evidence>
<dbReference type="Pfam" id="PF16138">
    <property type="entry name" value="DUF4846"/>
    <property type="match status" value="1"/>
</dbReference>
<sequence>MKTRFVLLITCSLMFQACAQTGGNSQATAGSIGDDHTEKPIINTEGNTLEARINTPDGFERVPVAEKSFGQYLRQLPLKPDGTMVRFYNGLPKPNFNVYTAVVDLEIGERDLHQCADAVMRLRAEHLWNQKEYDKIHFNFTNGFRVDYSEWMKGKRIAVKGNDVSWYQAGSPSNTYKDFWKYMEIIFSYAGTLSLAKELKPVKTDQLQIGDVFVQGGSPGHAVIVVDVATRPETGEKIFLLAQSYMPAQQIQILKNRNEDISPWYSADFGEVLETPEWTFTNKDLKRFGE</sequence>
<feature type="signal peptide" evidence="1">
    <location>
        <begin position="1"/>
        <end position="19"/>
    </location>
</feature>
<keyword evidence="1" id="KW-0732">Signal</keyword>
<organism evidence="2 3">
    <name type="scientific">Fulvivirga kasyanovii</name>
    <dbReference type="NCBI Taxonomy" id="396812"/>
    <lineage>
        <taxon>Bacteria</taxon>
        <taxon>Pseudomonadati</taxon>
        <taxon>Bacteroidota</taxon>
        <taxon>Cytophagia</taxon>
        <taxon>Cytophagales</taxon>
        <taxon>Fulvivirgaceae</taxon>
        <taxon>Fulvivirga</taxon>
    </lineage>
</organism>
<evidence type="ECO:0008006" key="4">
    <source>
        <dbReference type="Google" id="ProtNLM"/>
    </source>
</evidence>